<feature type="region of interest" description="Disordered" evidence="1">
    <location>
        <begin position="421"/>
        <end position="469"/>
    </location>
</feature>
<keyword evidence="3" id="KW-1185">Reference proteome</keyword>
<evidence type="ECO:0000313" key="2">
    <source>
        <dbReference type="EMBL" id="KAF9962784.1"/>
    </source>
</evidence>
<sequence>MAPSVTHPLDLSEIRVLISQYLPKKDALACTQVSKDWAKDFARPIWHTIDFKVHKTFLELGADTIQKYSHYILAVKNISLQSHLDVLQGIDAHQLRCIAATMNRDSQFHKDCYDLIRRNNTTLTRISLSLQFSKSKTSYTAPLEAILPDPITLCTPSKLTHLILESHVLSRASLSTLLRGCPALTSLDLWNSQVRANEDGTLDDFRHEGIKQLVSKVQGFIFVEPTLPEDRRSLLVHFPNLKVLSTYSHHQDTLPITELRDEIRRWCPRLKSLYTNNSPSPVVAQLLVQGFERLTVLHFSYDAVSAEIFLAIETHQRTMTSVTAAVPFSAFYESREVRAVEGDVLADAGWMAQRVPQRCDQLEEFWLPEHAMTMEDVEKREWKCRGLKDLRVRIRGLDVAERIEGVIAALGIRMRTKRKAKTMKSESIGTKGVDAESDQSDKREQDSSVIHDNKKMEQADEEGSQEKERVVALSPLEERVVEHLLQFDRLKILWLGTSIHHL</sequence>
<dbReference type="SUPFAM" id="SSF52047">
    <property type="entry name" value="RNI-like"/>
    <property type="match status" value="1"/>
</dbReference>
<feature type="compositionally biased region" description="Basic and acidic residues" evidence="1">
    <location>
        <begin position="439"/>
        <end position="469"/>
    </location>
</feature>
<evidence type="ECO:0000313" key="3">
    <source>
        <dbReference type="Proteomes" id="UP000738359"/>
    </source>
</evidence>
<organism evidence="2 3">
    <name type="scientific">Mortierella alpina</name>
    <name type="common">Oleaginous fungus</name>
    <name type="synonym">Mortierella renispora</name>
    <dbReference type="NCBI Taxonomy" id="64518"/>
    <lineage>
        <taxon>Eukaryota</taxon>
        <taxon>Fungi</taxon>
        <taxon>Fungi incertae sedis</taxon>
        <taxon>Mucoromycota</taxon>
        <taxon>Mortierellomycotina</taxon>
        <taxon>Mortierellomycetes</taxon>
        <taxon>Mortierellales</taxon>
        <taxon>Mortierellaceae</taxon>
        <taxon>Mortierella</taxon>
    </lineage>
</organism>
<dbReference type="Gene3D" id="3.80.10.10">
    <property type="entry name" value="Ribonuclease Inhibitor"/>
    <property type="match status" value="1"/>
</dbReference>
<evidence type="ECO:0008006" key="4">
    <source>
        <dbReference type="Google" id="ProtNLM"/>
    </source>
</evidence>
<accession>A0A9P6J547</accession>
<proteinExistence type="predicted"/>
<dbReference type="Proteomes" id="UP000738359">
    <property type="component" value="Unassembled WGS sequence"/>
</dbReference>
<dbReference type="EMBL" id="JAAAHY010000527">
    <property type="protein sequence ID" value="KAF9962784.1"/>
    <property type="molecule type" value="Genomic_DNA"/>
</dbReference>
<dbReference type="OrthoDB" id="2360932at2759"/>
<dbReference type="InterPro" id="IPR036047">
    <property type="entry name" value="F-box-like_dom_sf"/>
</dbReference>
<gene>
    <name evidence="2" type="ORF">BGZ70_007891</name>
</gene>
<dbReference type="SUPFAM" id="SSF81383">
    <property type="entry name" value="F-box domain"/>
    <property type="match status" value="1"/>
</dbReference>
<dbReference type="InterPro" id="IPR032675">
    <property type="entry name" value="LRR_dom_sf"/>
</dbReference>
<dbReference type="AlphaFoldDB" id="A0A9P6J547"/>
<comment type="caution">
    <text evidence="2">The sequence shown here is derived from an EMBL/GenBank/DDBJ whole genome shotgun (WGS) entry which is preliminary data.</text>
</comment>
<name>A0A9P6J547_MORAP</name>
<reference evidence="2" key="1">
    <citation type="journal article" date="2020" name="Fungal Divers.">
        <title>Resolving the Mortierellaceae phylogeny through synthesis of multi-gene phylogenetics and phylogenomics.</title>
        <authorList>
            <person name="Vandepol N."/>
            <person name="Liber J."/>
            <person name="Desiro A."/>
            <person name="Na H."/>
            <person name="Kennedy M."/>
            <person name="Barry K."/>
            <person name="Grigoriev I.V."/>
            <person name="Miller A.N."/>
            <person name="O'Donnell K."/>
            <person name="Stajich J.E."/>
            <person name="Bonito G."/>
        </authorList>
    </citation>
    <scope>NUCLEOTIDE SEQUENCE</scope>
    <source>
        <strain evidence="2">CK1249</strain>
    </source>
</reference>
<evidence type="ECO:0000256" key="1">
    <source>
        <dbReference type="SAM" id="MobiDB-lite"/>
    </source>
</evidence>
<protein>
    <recommendedName>
        <fullName evidence="4">F-box domain-containing protein</fullName>
    </recommendedName>
</protein>